<dbReference type="Proteomes" id="UP001142489">
    <property type="component" value="Unassembled WGS sequence"/>
</dbReference>
<feature type="region of interest" description="Disordered" evidence="2">
    <location>
        <begin position="341"/>
        <end position="361"/>
    </location>
</feature>
<feature type="compositionally biased region" description="Acidic residues" evidence="2">
    <location>
        <begin position="343"/>
        <end position="353"/>
    </location>
</feature>
<evidence type="ECO:0008006" key="7">
    <source>
        <dbReference type="Google" id="ProtNLM"/>
    </source>
</evidence>
<dbReference type="SUPFAM" id="SSF52799">
    <property type="entry name" value="(Phosphotyrosine protein) phosphatases II"/>
    <property type="match status" value="1"/>
</dbReference>
<proteinExistence type="inferred from homology"/>
<evidence type="ECO:0000313" key="6">
    <source>
        <dbReference type="Proteomes" id="UP001142489"/>
    </source>
</evidence>
<evidence type="ECO:0000256" key="1">
    <source>
        <dbReference type="ARBA" id="ARBA00008601"/>
    </source>
</evidence>
<dbReference type="PANTHER" id="PTHR45682:SF4">
    <property type="entry name" value="SERINE_THREONINE_TYROSINE-INTERACTING-LIKE PROTEIN 2"/>
    <property type="match status" value="1"/>
</dbReference>
<dbReference type="InterPro" id="IPR020405">
    <property type="entry name" value="Atypical_DUSP_subfamA"/>
</dbReference>
<comment type="caution">
    <text evidence="5">The sequence shown here is derived from an EMBL/GenBank/DDBJ whole genome shotgun (WGS) entry which is preliminary data.</text>
</comment>
<sequence>MTRNAIFRRLIKFDTNSCPASLSTRRATALILTVIFYFSSSRKMYSQETPPSPAQTPVPTAAMANDMDSDGEQVVPDEEGPDVKAVQAHYLRSPSPSVYSVISDTETESIFMEPIHLSSAIAAKQIIKEELKTKEVKVDSGCPGMLESAEQLLVEDLYNRVKEKIDDTSLFNTPCVMDLQRALVKDRLESPRDAIDEVWPNVFIAEKSVAVNKGRLKRLGITHILNAAHGTGVYTGPDFYDGMEIQYLGIEVDDFPDMDISKHFRQAAEFLDEALLTYRGKVLVSSEMGISRSAVLIAAYLMIFHHMTILEALMTIRKKRAIYPNDGFLKQLRELNEKLLEERQEEEAEDSDDSAGSQSSVLKAGTCSLLSGREDSGSIMGAKAHSITVEEEDTTSLLGSVLSASSMGKSSLVSKQPTLISEEEEEELYEEWRKKQGLPERNLPNKDGERKSSDLTFQMQEKSEDDTDQMVQEWQCRNEKYQMESYLFAKEKNRESSMGTSPCPINDMSDTESVSSQEIRILKQQLEASGINRTRRGRTDSMSTESSWDMWNERMVEIEKEAAQRYCSRTRHSNENLMPENGTKERDIDEESVLSGASSFYNFCQKNKDKLTALERWKIKRIQFGFHKKDLETSEQAKAEDSSQPSNEGAEEEKKLSEINLTAYQAWKAKHQKKIGSENKDEIVELTKGEDSVSAKRKQRRMELLEHSKKLLEESQSVCSWEAESAASGSIPLSAFCPSAASVNGTEDSASALSMQTNRSSSFQAQSHGGAMSTQAVATSAPNLPIGPNNTISVASIQNWIANVVSETIAQKQNEILALSRPSSVMGSSIKSGDSARYVDDDKTSLLSSQSGLSLASSLLHQQGNQYTDTQSILSCNTSLSGRAGGSSSSRKATQTSKPLFSLFADEVDLKNLSRKEKKMQMEMREKMSGYQMEKLIADNKRSTLFKKKKSEGDEQDEKAENDVGNTISGKYPFQSDLSQSDRASTLSGQLANVDYATRSEVENNVNKWLQGLKSDERSSYQDCTDSRGGKYRRSSTFREMDTEASSYRISRSQREELDRFSASQCKDNLQRTSSSSTWENREAYTYARSKESETSSKEESSEAYLNRRAPEQSSSSDSSDTSTRSHVKLHHLEQQEEESSSDVAEFGAKRKFTQSFAKSEENGEEERSEERKECFSSRQSFRSRQSSRREEEEEMDDDDAIIAAWRNRQEETKAKLRRRRAE</sequence>
<dbReference type="InterPro" id="IPR020422">
    <property type="entry name" value="TYR_PHOSPHATASE_DUAL_dom"/>
</dbReference>
<feature type="region of interest" description="Disordered" evidence="2">
    <location>
        <begin position="431"/>
        <end position="468"/>
    </location>
</feature>
<dbReference type="OrthoDB" id="2017893at2759"/>
<dbReference type="AlphaFoldDB" id="A0A9Q0XNC9"/>
<evidence type="ECO:0000259" key="4">
    <source>
        <dbReference type="PROSITE" id="PS50056"/>
    </source>
</evidence>
<evidence type="ECO:0000313" key="5">
    <source>
        <dbReference type="EMBL" id="KAJ7320414.1"/>
    </source>
</evidence>
<accession>A0A9Q0XNC9</accession>
<dbReference type="InterPro" id="IPR000340">
    <property type="entry name" value="Dual-sp_phosphatase_cat-dom"/>
</dbReference>
<feature type="compositionally biased region" description="Basic and acidic residues" evidence="2">
    <location>
        <begin position="1017"/>
        <end position="1029"/>
    </location>
</feature>
<dbReference type="InterPro" id="IPR029021">
    <property type="entry name" value="Prot-tyrosine_phosphatase-like"/>
</dbReference>
<gene>
    <name evidence="5" type="ORF">JRQ81_019925</name>
</gene>
<dbReference type="GO" id="GO:0005737">
    <property type="term" value="C:cytoplasm"/>
    <property type="evidence" value="ECO:0007669"/>
    <property type="project" value="TreeGrafter"/>
</dbReference>
<dbReference type="PRINTS" id="PR01908">
    <property type="entry name" value="ADSPHPHTASE"/>
</dbReference>
<dbReference type="PROSITE" id="PS50056">
    <property type="entry name" value="TYR_PHOSPHATASE_2"/>
    <property type="match status" value="1"/>
</dbReference>
<feature type="region of interest" description="Disordered" evidence="2">
    <location>
        <begin position="948"/>
        <end position="983"/>
    </location>
</feature>
<organism evidence="5 6">
    <name type="scientific">Phrynocephalus forsythii</name>
    <dbReference type="NCBI Taxonomy" id="171643"/>
    <lineage>
        <taxon>Eukaryota</taxon>
        <taxon>Metazoa</taxon>
        <taxon>Chordata</taxon>
        <taxon>Craniata</taxon>
        <taxon>Vertebrata</taxon>
        <taxon>Euteleostomi</taxon>
        <taxon>Lepidosauria</taxon>
        <taxon>Squamata</taxon>
        <taxon>Bifurcata</taxon>
        <taxon>Unidentata</taxon>
        <taxon>Episquamata</taxon>
        <taxon>Toxicofera</taxon>
        <taxon>Iguania</taxon>
        <taxon>Acrodonta</taxon>
        <taxon>Agamidae</taxon>
        <taxon>Agaminae</taxon>
        <taxon>Phrynocephalus</taxon>
    </lineage>
</organism>
<dbReference type="SMART" id="SM00195">
    <property type="entry name" value="DSPc"/>
    <property type="match status" value="1"/>
</dbReference>
<feature type="compositionally biased region" description="Acidic residues" evidence="2">
    <location>
        <begin position="1192"/>
        <end position="1201"/>
    </location>
</feature>
<dbReference type="EMBL" id="JAPFRF010000010">
    <property type="protein sequence ID" value="KAJ7320414.1"/>
    <property type="molecule type" value="Genomic_DNA"/>
</dbReference>
<dbReference type="GO" id="GO:0033549">
    <property type="term" value="F:MAP kinase phosphatase activity"/>
    <property type="evidence" value="ECO:0007669"/>
    <property type="project" value="TreeGrafter"/>
</dbReference>
<feature type="region of interest" description="Disordered" evidence="2">
    <location>
        <begin position="632"/>
        <end position="655"/>
    </location>
</feature>
<feature type="domain" description="Tyrosine-protein phosphatase" evidence="3">
    <location>
        <begin position="194"/>
        <end position="341"/>
    </location>
</feature>
<feature type="region of interest" description="Disordered" evidence="2">
    <location>
        <begin position="751"/>
        <end position="776"/>
    </location>
</feature>
<feature type="compositionally biased region" description="Low complexity" evidence="2">
    <location>
        <begin position="1114"/>
        <end position="1125"/>
    </location>
</feature>
<feature type="domain" description="Tyrosine specific protein phosphatases" evidence="4">
    <location>
        <begin position="262"/>
        <end position="320"/>
    </location>
</feature>
<dbReference type="CDD" id="cd14576">
    <property type="entry name" value="DSP_iDUSP27"/>
    <property type="match status" value="1"/>
</dbReference>
<feature type="compositionally biased region" description="Basic and acidic residues" evidence="2">
    <location>
        <begin position="632"/>
        <end position="641"/>
    </location>
</feature>
<dbReference type="PANTHER" id="PTHR45682">
    <property type="entry name" value="AGAP008228-PA"/>
    <property type="match status" value="1"/>
</dbReference>
<comment type="similarity">
    <text evidence="1">Belongs to the protein-tyrosine phosphatase family. Non-receptor class dual specificity subfamily.</text>
</comment>
<dbReference type="GO" id="GO:0043409">
    <property type="term" value="P:negative regulation of MAPK cascade"/>
    <property type="evidence" value="ECO:0007669"/>
    <property type="project" value="TreeGrafter"/>
</dbReference>
<reference evidence="5" key="1">
    <citation type="journal article" date="2023" name="DNA Res.">
        <title>Chromosome-level genome assembly of Phrynocephalus forsythii using third-generation DNA sequencing and Hi-C analysis.</title>
        <authorList>
            <person name="Qi Y."/>
            <person name="Zhao W."/>
            <person name="Zhao Y."/>
            <person name="Niu C."/>
            <person name="Cao S."/>
            <person name="Zhang Y."/>
        </authorList>
    </citation>
    <scope>NUCLEOTIDE SEQUENCE</scope>
    <source>
        <tissue evidence="5">Muscle</tissue>
    </source>
</reference>
<protein>
    <recommendedName>
        <fullName evidence="7">Inactive dual specificity phosphatase 27</fullName>
    </recommendedName>
</protein>
<dbReference type="PRINTS" id="PR01909">
    <property type="entry name" value="ADSPHPHTASEA"/>
</dbReference>
<evidence type="ECO:0000256" key="2">
    <source>
        <dbReference type="SAM" id="MobiDB-lite"/>
    </source>
</evidence>
<name>A0A9Q0XNC9_9SAUR</name>
<dbReference type="Gene3D" id="3.90.190.10">
    <property type="entry name" value="Protein tyrosine phosphatase superfamily"/>
    <property type="match status" value="1"/>
</dbReference>
<feature type="region of interest" description="Disordered" evidence="2">
    <location>
        <begin position="1017"/>
        <end position="1223"/>
    </location>
</feature>
<feature type="compositionally biased region" description="Polar residues" evidence="2">
    <location>
        <begin position="1062"/>
        <end position="1079"/>
    </location>
</feature>
<dbReference type="InterPro" id="IPR000387">
    <property type="entry name" value="Tyr_Pase_dom"/>
</dbReference>
<feature type="compositionally biased region" description="Basic and acidic residues" evidence="2">
    <location>
        <begin position="1089"/>
        <end position="1101"/>
    </location>
</feature>
<evidence type="ECO:0000259" key="3">
    <source>
        <dbReference type="PROSITE" id="PS50054"/>
    </source>
</evidence>
<dbReference type="GO" id="GO:0008138">
    <property type="term" value="F:protein tyrosine/serine/threonine phosphatase activity"/>
    <property type="evidence" value="ECO:0007669"/>
    <property type="project" value="InterPro"/>
</dbReference>
<dbReference type="PROSITE" id="PS50054">
    <property type="entry name" value="TYR_PHOSPHATASE_DUAL"/>
    <property type="match status" value="1"/>
</dbReference>
<keyword evidence="6" id="KW-1185">Reference proteome</keyword>
<feature type="compositionally biased region" description="Basic and acidic residues" evidence="2">
    <location>
        <begin position="431"/>
        <end position="453"/>
    </location>
</feature>
<dbReference type="Pfam" id="PF00782">
    <property type="entry name" value="DSPc"/>
    <property type="match status" value="1"/>
</dbReference>